<keyword evidence="3" id="KW-1133">Transmembrane helix</keyword>
<feature type="coiled-coil region" evidence="1">
    <location>
        <begin position="393"/>
        <end position="443"/>
    </location>
</feature>
<feature type="compositionally biased region" description="Low complexity" evidence="2">
    <location>
        <begin position="175"/>
        <end position="211"/>
    </location>
</feature>
<reference evidence="5" key="1">
    <citation type="submission" date="2020-03" db="EMBL/GenBank/DDBJ databases">
        <authorList>
            <person name="Guo F."/>
        </authorList>
    </citation>
    <scope>NUCLEOTIDE SEQUENCE</scope>
    <source>
        <strain evidence="5">JCM 30134</strain>
    </source>
</reference>
<sequence>MRRGSLPGLAKRLASKKLSSLLLMGGGVLLIGTSLIADRALALSLGFADVTSQLGQPLRATIQVIDDRPQADRGDFRIRTVSQQEAGALGFELISPARGLQVIPKETREGLLLEVNSADPVKEPFMNFLVELQKPNGSIYREYTVLLDVPAVDSGPFLSTPSAVSSVAPSTISSRTSLTTSSKTSLTTSSKTSLTTSSTTSSRTLPTTASAKPSTARLAPELKTPSDTNRSRNNVIVPHRPVAEGHYLVQLGDSVSAIVTGWMSDYGDKRQAASQWVFEHNPLAFLRGDINQLQAGTVLVMPQRSDLSQPLNEPQESVAGQNGNAVVASKPSQRPADVHTSLNRAKQILTAQTVTDLEQKAGGLLRVAQTQLLTGAEQAQLTESASQSLKAHLVATNEVIDQLRRDNTDLRRQVHALENSDYLELLNQMITLQQEQIAALKAQSNALQVARDEPVTDAVQSPTASQTFTPPQVTGDTRQRPAFMNIAEPVPVGQASASWFSRDNLLGWLAAGLLLCAGLLAAVVGVVWVKRRDNVRAAEAAQEAMIPTSLRLVRLEDGLIAQVEAGPGLPTPNLSDPNALHREASVLSAAQDVHVETDQLVVDLNTTHVECQLQPKAADKPVQLLDFANIKPLSEMGIELELEDCFPGREQASLSGTEGSVWGNMIPHGPSHRSEEEVKKSIQEKSQRYLSTHSGAEYGLREGSYGVNSFLNLRRHSQSAIKKAQQPEKPVAPQPEPLARD</sequence>
<keyword evidence="6" id="KW-1185">Reference proteome</keyword>
<dbReference type="AlphaFoldDB" id="A0A9E5JSC7"/>
<organism evidence="5 6">
    <name type="scientific">Pseudomaricurvus hydrocarbonicus</name>
    <dbReference type="NCBI Taxonomy" id="1470433"/>
    <lineage>
        <taxon>Bacteria</taxon>
        <taxon>Pseudomonadati</taxon>
        <taxon>Pseudomonadota</taxon>
        <taxon>Gammaproteobacteria</taxon>
        <taxon>Cellvibrionales</taxon>
        <taxon>Cellvibrionaceae</taxon>
        <taxon>Pseudomaricurvus</taxon>
    </lineage>
</organism>
<evidence type="ECO:0000259" key="4">
    <source>
        <dbReference type="Pfam" id="PF25800"/>
    </source>
</evidence>
<dbReference type="Pfam" id="PF25800">
    <property type="entry name" value="FimV_N"/>
    <property type="match status" value="1"/>
</dbReference>
<evidence type="ECO:0000256" key="1">
    <source>
        <dbReference type="SAM" id="Coils"/>
    </source>
</evidence>
<keyword evidence="3" id="KW-0472">Membrane</keyword>
<proteinExistence type="predicted"/>
<dbReference type="Proteomes" id="UP000787472">
    <property type="component" value="Unassembled WGS sequence"/>
</dbReference>
<evidence type="ECO:0000256" key="2">
    <source>
        <dbReference type="SAM" id="MobiDB-lite"/>
    </source>
</evidence>
<dbReference type="InterPro" id="IPR057840">
    <property type="entry name" value="FimV_N"/>
</dbReference>
<feature type="domain" description="FimV N-terminal" evidence="4">
    <location>
        <begin position="43"/>
        <end position="150"/>
    </location>
</feature>
<feature type="region of interest" description="Disordered" evidence="2">
    <location>
        <begin position="716"/>
        <end position="741"/>
    </location>
</feature>
<keyword evidence="1" id="KW-0175">Coiled coil</keyword>
<evidence type="ECO:0000313" key="6">
    <source>
        <dbReference type="Proteomes" id="UP000787472"/>
    </source>
</evidence>
<protein>
    <recommendedName>
        <fullName evidence="4">FimV N-terminal domain-containing protein</fullName>
    </recommendedName>
</protein>
<dbReference type="EMBL" id="JAAONZ010000002">
    <property type="protein sequence ID" value="NHO64663.1"/>
    <property type="molecule type" value="Genomic_DNA"/>
</dbReference>
<evidence type="ECO:0000313" key="5">
    <source>
        <dbReference type="EMBL" id="NHO64663.1"/>
    </source>
</evidence>
<gene>
    <name evidence="5" type="ORF">G8770_03775</name>
</gene>
<evidence type="ECO:0000256" key="3">
    <source>
        <dbReference type="SAM" id="Phobius"/>
    </source>
</evidence>
<feature type="region of interest" description="Disordered" evidence="2">
    <location>
        <begin position="669"/>
        <end position="688"/>
    </location>
</feature>
<feature type="compositionally biased region" description="Pro residues" evidence="2">
    <location>
        <begin position="730"/>
        <end position="741"/>
    </location>
</feature>
<dbReference type="RefSeq" id="WP_167181906.1">
    <property type="nucleotide sequence ID" value="NZ_JAAONZ010000002.1"/>
</dbReference>
<feature type="transmembrane region" description="Helical" evidence="3">
    <location>
        <begin position="505"/>
        <end position="529"/>
    </location>
</feature>
<accession>A0A9E5JSC7</accession>
<comment type="caution">
    <text evidence="5">The sequence shown here is derived from an EMBL/GenBank/DDBJ whole genome shotgun (WGS) entry which is preliminary data.</text>
</comment>
<name>A0A9E5JSC7_9GAMM</name>
<feature type="compositionally biased region" description="Basic and acidic residues" evidence="2">
    <location>
        <begin position="672"/>
        <end position="687"/>
    </location>
</feature>
<feature type="region of interest" description="Disordered" evidence="2">
    <location>
        <begin position="175"/>
        <end position="233"/>
    </location>
</feature>
<keyword evidence="3" id="KW-0812">Transmembrane</keyword>